<proteinExistence type="predicted"/>
<sequence length="75" mass="8862">MSDKLPEIKERFTINVQIAYGFIDEGFQTINFNESEAKDYFKEFKSSLDYYNTHIDEFESSGPRGEVARSYLEKF</sequence>
<dbReference type="AlphaFoldDB" id="A0A0F9QTB0"/>
<gene>
    <name evidence="1" type="ORF">LCGC14_1056620</name>
</gene>
<reference evidence="1" key="1">
    <citation type="journal article" date="2015" name="Nature">
        <title>Complex archaea that bridge the gap between prokaryotes and eukaryotes.</title>
        <authorList>
            <person name="Spang A."/>
            <person name="Saw J.H."/>
            <person name="Jorgensen S.L."/>
            <person name="Zaremba-Niedzwiedzka K."/>
            <person name="Martijn J."/>
            <person name="Lind A.E."/>
            <person name="van Eijk R."/>
            <person name="Schleper C."/>
            <person name="Guy L."/>
            <person name="Ettema T.J."/>
        </authorList>
    </citation>
    <scope>NUCLEOTIDE SEQUENCE</scope>
</reference>
<name>A0A0F9QTB0_9ZZZZ</name>
<organism evidence="1">
    <name type="scientific">marine sediment metagenome</name>
    <dbReference type="NCBI Taxonomy" id="412755"/>
    <lineage>
        <taxon>unclassified sequences</taxon>
        <taxon>metagenomes</taxon>
        <taxon>ecological metagenomes</taxon>
    </lineage>
</organism>
<evidence type="ECO:0000313" key="1">
    <source>
        <dbReference type="EMBL" id="KKN08438.1"/>
    </source>
</evidence>
<protein>
    <submittedName>
        <fullName evidence="1">Uncharacterized protein</fullName>
    </submittedName>
</protein>
<accession>A0A0F9QTB0</accession>
<comment type="caution">
    <text evidence="1">The sequence shown here is derived from an EMBL/GenBank/DDBJ whole genome shotgun (WGS) entry which is preliminary data.</text>
</comment>
<dbReference type="EMBL" id="LAZR01004456">
    <property type="protein sequence ID" value="KKN08438.1"/>
    <property type="molecule type" value="Genomic_DNA"/>
</dbReference>